<keyword evidence="4" id="KW-1185">Reference proteome</keyword>
<dbReference type="SUPFAM" id="SSF52499">
    <property type="entry name" value="Isochorismatase-like hydrolases"/>
    <property type="match status" value="1"/>
</dbReference>
<dbReference type="InterPro" id="IPR000868">
    <property type="entry name" value="Isochorismatase-like_dom"/>
</dbReference>
<name>A0A0S3T0D5_PHAAN</name>
<dbReference type="PANTHER" id="PTHR47044">
    <property type="entry name" value="OS02G0276400 PROTEIN"/>
    <property type="match status" value="1"/>
</dbReference>
<accession>A0A0S3T0D5</accession>
<dbReference type="CDD" id="cd00431">
    <property type="entry name" value="cysteine_hydrolases"/>
    <property type="match status" value="1"/>
</dbReference>
<dbReference type="Gene3D" id="3.40.50.850">
    <property type="entry name" value="Isochorismatase-like"/>
    <property type="match status" value="1"/>
</dbReference>
<evidence type="ECO:0000313" key="4">
    <source>
        <dbReference type="Proteomes" id="UP000291084"/>
    </source>
</evidence>
<dbReference type="Proteomes" id="UP000291084">
    <property type="component" value="Chromosome 9"/>
</dbReference>
<dbReference type="InterPro" id="IPR036380">
    <property type="entry name" value="Isochorismatase-like_sf"/>
</dbReference>
<reference evidence="3 4" key="1">
    <citation type="journal article" date="2015" name="Sci. Rep.">
        <title>The power of single molecule real-time sequencing technology in the de novo assembly of a eukaryotic genome.</title>
        <authorList>
            <person name="Sakai H."/>
            <person name="Naito K."/>
            <person name="Ogiso-Tanaka E."/>
            <person name="Takahashi Y."/>
            <person name="Iseki K."/>
            <person name="Muto C."/>
            <person name="Satou K."/>
            <person name="Teruya K."/>
            <person name="Shiroma A."/>
            <person name="Shimoji M."/>
            <person name="Hirano T."/>
            <person name="Itoh T."/>
            <person name="Kaga A."/>
            <person name="Tomooka N."/>
        </authorList>
    </citation>
    <scope>NUCLEOTIDE SEQUENCE [LARGE SCALE GENOMIC DNA]</scope>
    <source>
        <strain evidence="4">cv. Shumari</strain>
    </source>
</reference>
<dbReference type="EMBL" id="AP015042">
    <property type="protein sequence ID" value="BAT98496.1"/>
    <property type="molecule type" value="Genomic_DNA"/>
</dbReference>
<evidence type="ECO:0000313" key="3">
    <source>
        <dbReference type="EMBL" id="BAT98496.1"/>
    </source>
</evidence>
<gene>
    <name evidence="3" type="primary">Vigan.09G215600</name>
    <name evidence="3" type="ORF">VIGAN_09215600</name>
</gene>
<dbReference type="AlphaFoldDB" id="A0A0S3T0D5"/>
<sequence>MAEDWKQTALLVIDMQKDFIEDWSPVALKAGKDIVPNVVKAVDIARQRGMLIVWVVRENDPLGRDVELFRRHYYTEKKVKIGCKGSEGASLVDGLVIKEEDYKLVKTRFSAFFATHLHSVLHAAGIHNLVITGIQTPNCIRQTVFDAVALDYPKVTVIVDATAAATPDVHQGMIFSFRLTKDLHDHLRKFMYVILDGFSEFV</sequence>
<feature type="domain" description="Isochorismatase-like" evidence="2">
    <location>
        <begin position="8"/>
        <end position="178"/>
    </location>
</feature>
<evidence type="ECO:0000259" key="2">
    <source>
        <dbReference type="Pfam" id="PF00857"/>
    </source>
</evidence>
<protein>
    <recommendedName>
        <fullName evidence="2">Isochorismatase-like domain-containing protein</fullName>
    </recommendedName>
</protein>
<dbReference type="OrthoDB" id="167809at2759"/>
<proteinExistence type="inferred from homology"/>
<dbReference type="Pfam" id="PF00857">
    <property type="entry name" value="Isochorismatase"/>
    <property type="match status" value="1"/>
</dbReference>
<organism evidence="3 4">
    <name type="scientific">Vigna angularis var. angularis</name>
    <dbReference type="NCBI Taxonomy" id="157739"/>
    <lineage>
        <taxon>Eukaryota</taxon>
        <taxon>Viridiplantae</taxon>
        <taxon>Streptophyta</taxon>
        <taxon>Embryophyta</taxon>
        <taxon>Tracheophyta</taxon>
        <taxon>Spermatophyta</taxon>
        <taxon>Magnoliopsida</taxon>
        <taxon>eudicotyledons</taxon>
        <taxon>Gunneridae</taxon>
        <taxon>Pentapetalae</taxon>
        <taxon>rosids</taxon>
        <taxon>fabids</taxon>
        <taxon>Fabales</taxon>
        <taxon>Fabaceae</taxon>
        <taxon>Papilionoideae</taxon>
        <taxon>50 kb inversion clade</taxon>
        <taxon>NPAAA clade</taxon>
        <taxon>indigoferoid/millettioid clade</taxon>
        <taxon>Phaseoleae</taxon>
        <taxon>Vigna</taxon>
    </lineage>
</organism>
<evidence type="ECO:0000256" key="1">
    <source>
        <dbReference type="ARBA" id="ARBA00006336"/>
    </source>
</evidence>
<comment type="similarity">
    <text evidence="1">Belongs to the isochorismatase family.</text>
</comment>